<dbReference type="InterPro" id="IPR011029">
    <property type="entry name" value="DEATH-like_dom_sf"/>
</dbReference>
<reference evidence="2 3" key="1">
    <citation type="journal article" date="2019" name="Commun. Biol.">
        <title>The bagworm genome reveals a unique fibroin gene that provides high tensile strength.</title>
        <authorList>
            <person name="Kono N."/>
            <person name="Nakamura H."/>
            <person name="Ohtoshi R."/>
            <person name="Tomita M."/>
            <person name="Numata K."/>
            <person name="Arakawa K."/>
        </authorList>
    </citation>
    <scope>NUCLEOTIDE SEQUENCE [LARGE SCALE GENOMIC DNA]</scope>
</reference>
<organism evidence="2 3">
    <name type="scientific">Eumeta variegata</name>
    <name type="common">Bagworm moth</name>
    <name type="synonym">Eumeta japonica</name>
    <dbReference type="NCBI Taxonomy" id="151549"/>
    <lineage>
        <taxon>Eukaryota</taxon>
        <taxon>Metazoa</taxon>
        <taxon>Ecdysozoa</taxon>
        <taxon>Arthropoda</taxon>
        <taxon>Hexapoda</taxon>
        <taxon>Insecta</taxon>
        <taxon>Pterygota</taxon>
        <taxon>Neoptera</taxon>
        <taxon>Endopterygota</taxon>
        <taxon>Lepidoptera</taxon>
        <taxon>Glossata</taxon>
        <taxon>Ditrysia</taxon>
        <taxon>Tineoidea</taxon>
        <taxon>Psychidae</taxon>
        <taxon>Oiketicinae</taxon>
        <taxon>Eumeta</taxon>
    </lineage>
</organism>
<evidence type="ECO:0000259" key="1">
    <source>
        <dbReference type="Pfam" id="PF14786"/>
    </source>
</evidence>
<evidence type="ECO:0000313" key="2">
    <source>
        <dbReference type="EMBL" id="GBP06396.1"/>
    </source>
</evidence>
<dbReference type="EMBL" id="BGZK01004030">
    <property type="protein sequence ID" value="GBP06396.1"/>
    <property type="molecule type" value="Genomic_DNA"/>
</dbReference>
<dbReference type="InterPro" id="IPR029397">
    <property type="entry name" value="Tube_Death"/>
</dbReference>
<accession>A0A4C1SWR5</accession>
<dbReference type="OrthoDB" id="4062651at2759"/>
<name>A0A4C1SWR5_EUMVA</name>
<dbReference type="AlphaFoldDB" id="A0A4C1SWR5"/>
<dbReference type="SUPFAM" id="SSF47986">
    <property type="entry name" value="DEATH domain"/>
    <property type="match status" value="1"/>
</dbReference>
<dbReference type="Proteomes" id="UP000299102">
    <property type="component" value="Unassembled WGS sequence"/>
</dbReference>
<protein>
    <submittedName>
        <fullName evidence="2">Protein Tube</fullName>
    </submittedName>
</protein>
<proteinExistence type="predicted"/>
<evidence type="ECO:0000313" key="3">
    <source>
        <dbReference type="Proteomes" id="UP000299102"/>
    </source>
</evidence>
<dbReference type="STRING" id="151549.A0A4C1SWR5"/>
<keyword evidence="3" id="KW-1185">Reference proteome</keyword>
<sequence length="230" mass="26322">MSTSMYNRNTELRNVHTNDLYNLAVILDDENYWQILMEIIPQKINNQTFGTKEDLEKIASGASYERKYNNDHIRLVENAIRRPGETRLCSEILFDEWGSSGRTNERPTLGVLLHLLVQSKLYRAADFVAELLNEPKPSRPADGSAAEFEFEVDVFKDIQEAVNDTRFYPNTEDLQENVNNDINNDYYIYVKPSETTTQITQISEIIKVAAETKSAATAIKSITTTNCQQK</sequence>
<comment type="caution">
    <text evidence="2">The sequence shown here is derived from an EMBL/GenBank/DDBJ whole genome shotgun (WGS) entry which is preliminary data.</text>
</comment>
<gene>
    <name evidence="2" type="primary">tub</name>
    <name evidence="2" type="ORF">EVAR_91039_1</name>
</gene>
<dbReference type="Gene3D" id="1.10.533.10">
    <property type="entry name" value="Death Domain, Fas"/>
    <property type="match status" value="1"/>
</dbReference>
<feature type="domain" description="Tube Death" evidence="1">
    <location>
        <begin position="6"/>
        <end position="150"/>
    </location>
</feature>
<dbReference type="Pfam" id="PF14786">
    <property type="entry name" value="Death_2"/>
    <property type="match status" value="1"/>
</dbReference>